<gene>
    <name evidence="2" type="ORF">HanXRQr2_Chr05g0202791</name>
</gene>
<dbReference type="Gramene" id="mRNA:HanXRQr2_Chr05g0202791">
    <property type="protein sequence ID" value="CDS:HanXRQr2_Chr05g0202791.1"/>
    <property type="gene ID" value="HanXRQr2_Chr05g0202791"/>
</dbReference>
<proteinExistence type="predicted"/>
<protein>
    <submittedName>
        <fullName evidence="2">Uncharacterized protein</fullName>
    </submittedName>
</protein>
<accession>A0A9K3IYB9</accession>
<reference evidence="2" key="2">
    <citation type="submission" date="2020-06" db="EMBL/GenBank/DDBJ databases">
        <title>Helianthus annuus Genome sequencing and assembly Release 2.</title>
        <authorList>
            <person name="Gouzy J."/>
            <person name="Langlade N."/>
            <person name="Munos S."/>
        </authorList>
    </citation>
    <scope>NUCLEOTIDE SEQUENCE</scope>
    <source>
        <tissue evidence="2">Leaves</tissue>
    </source>
</reference>
<feature type="region of interest" description="Disordered" evidence="1">
    <location>
        <begin position="1"/>
        <end position="26"/>
    </location>
</feature>
<evidence type="ECO:0000313" key="3">
    <source>
        <dbReference type="Proteomes" id="UP000215914"/>
    </source>
</evidence>
<organism evidence="2 3">
    <name type="scientific">Helianthus annuus</name>
    <name type="common">Common sunflower</name>
    <dbReference type="NCBI Taxonomy" id="4232"/>
    <lineage>
        <taxon>Eukaryota</taxon>
        <taxon>Viridiplantae</taxon>
        <taxon>Streptophyta</taxon>
        <taxon>Embryophyta</taxon>
        <taxon>Tracheophyta</taxon>
        <taxon>Spermatophyta</taxon>
        <taxon>Magnoliopsida</taxon>
        <taxon>eudicotyledons</taxon>
        <taxon>Gunneridae</taxon>
        <taxon>Pentapetalae</taxon>
        <taxon>asterids</taxon>
        <taxon>campanulids</taxon>
        <taxon>Asterales</taxon>
        <taxon>Asteraceae</taxon>
        <taxon>Asteroideae</taxon>
        <taxon>Heliantheae alliance</taxon>
        <taxon>Heliantheae</taxon>
        <taxon>Helianthus</taxon>
    </lineage>
</organism>
<sequence length="140" mass="16028">MDEVEDQIHAAAHPQGPQRAPQPPVDQLHGHAYLEFTASTDPARHYGKLRRMHVGAHVVVDWDALEAIGERPRLRYFISVDSPWHHLFELAHTPTYRELLVEFLSTFTFHPPRVDQPLAQPYAPPLRARFLSGLLVFGVR</sequence>
<dbReference type="AlphaFoldDB" id="A0A9K3IYB9"/>
<evidence type="ECO:0000313" key="2">
    <source>
        <dbReference type="EMBL" id="KAF5804916.1"/>
    </source>
</evidence>
<dbReference type="Proteomes" id="UP000215914">
    <property type="component" value="Unassembled WGS sequence"/>
</dbReference>
<reference evidence="2" key="1">
    <citation type="journal article" date="2017" name="Nature">
        <title>The sunflower genome provides insights into oil metabolism, flowering and Asterid evolution.</title>
        <authorList>
            <person name="Badouin H."/>
            <person name="Gouzy J."/>
            <person name="Grassa C.J."/>
            <person name="Murat F."/>
            <person name="Staton S.E."/>
            <person name="Cottret L."/>
            <person name="Lelandais-Briere C."/>
            <person name="Owens G.L."/>
            <person name="Carrere S."/>
            <person name="Mayjonade B."/>
            <person name="Legrand L."/>
            <person name="Gill N."/>
            <person name="Kane N.C."/>
            <person name="Bowers J.E."/>
            <person name="Hubner S."/>
            <person name="Bellec A."/>
            <person name="Berard A."/>
            <person name="Berges H."/>
            <person name="Blanchet N."/>
            <person name="Boniface M.C."/>
            <person name="Brunel D."/>
            <person name="Catrice O."/>
            <person name="Chaidir N."/>
            <person name="Claudel C."/>
            <person name="Donnadieu C."/>
            <person name="Faraut T."/>
            <person name="Fievet G."/>
            <person name="Helmstetter N."/>
            <person name="King M."/>
            <person name="Knapp S.J."/>
            <person name="Lai Z."/>
            <person name="Le Paslier M.C."/>
            <person name="Lippi Y."/>
            <person name="Lorenzon L."/>
            <person name="Mandel J.R."/>
            <person name="Marage G."/>
            <person name="Marchand G."/>
            <person name="Marquand E."/>
            <person name="Bret-Mestries E."/>
            <person name="Morien E."/>
            <person name="Nambeesan S."/>
            <person name="Nguyen T."/>
            <person name="Pegot-Espagnet P."/>
            <person name="Pouilly N."/>
            <person name="Raftis F."/>
            <person name="Sallet E."/>
            <person name="Schiex T."/>
            <person name="Thomas J."/>
            <person name="Vandecasteele C."/>
            <person name="Vares D."/>
            <person name="Vear F."/>
            <person name="Vautrin S."/>
            <person name="Crespi M."/>
            <person name="Mangin B."/>
            <person name="Burke J.M."/>
            <person name="Salse J."/>
            <person name="Munos S."/>
            <person name="Vincourt P."/>
            <person name="Rieseberg L.H."/>
            <person name="Langlade N.B."/>
        </authorList>
    </citation>
    <scope>NUCLEOTIDE SEQUENCE</scope>
    <source>
        <tissue evidence="2">Leaves</tissue>
    </source>
</reference>
<dbReference type="EMBL" id="MNCJ02000320">
    <property type="protein sequence ID" value="KAF5804916.1"/>
    <property type="molecule type" value="Genomic_DNA"/>
</dbReference>
<keyword evidence="3" id="KW-1185">Reference proteome</keyword>
<comment type="caution">
    <text evidence="2">The sequence shown here is derived from an EMBL/GenBank/DDBJ whole genome shotgun (WGS) entry which is preliminary data.</text>
</comment>
<name>A0A9K3IYB9_HELAN</name>
<evidence type="ECO:0000256" key="1">
    <source>
        <dbReference type="SAM" id="MobiDB-lite"/>
    </source>
</evidence>